<accession>A0ABV1LUG0</accession>
<dbReference type="RefSeq" id="WP_349544663.1">
    <property type="nucleotide sequence ID" value="NZ_JAOALG010000002.1"/>
</dbReference>
<evidence type="ECO:0000313" key="1">
    <source>
        <dbReference type="EMBL" id="MEQ5842915.1"/>
    </source>
</evidence>
<comment type="caution">
    <text evidence="1">The sequence shown here is derived from an EMBL/GenBank/DDBJ whole genome shotgun (WGS) entry which is preliminary data.</text>
</comment>
<sequence>MRVFVDTEFTDFIECDLISIALVADDGREFYGERSDFDTTSCSEFVRAAVLPQLGQFPDRIFTRDALRMALLDWLDQFAGESERMLCFDYGGDWELLCDLVDEVPDGWRAFHVGGLLDPHRTEAYFREHGGRHHSLSDARANRYSIGDVDVASSD</sequence>
<dbReference type="Proteomes" id="UP001469089">
    <property type="component" value="Unassembled WGS sequence"/>
</dbReference>
<dbReference type="EMBL" id="JAOALG010000002">
    <property type="protein sequence ID" value="MEQ5842915.1"/>
    <property type="molecule type" value="Genomic_DNA"/>
</dbReference>
<reference evidence="1 2" key="1">
    <citation type="journal article" date="2024" name="Chem. Sci.">
        <title>Discovery of a lagriamide polyketide by integrated genome mining, isotopic labeling, and untargeted metabolomics.</title>
        <authorList>
            <person name="Fergusson C.H."/>
            <person name="Saulog J."/>
            <person name="Paulo B.S."/>
            <person name="Wilson D.M."/>
            <person name="Liu D.Y."/>
            <person name="Morehouse N.J."/>
            <person name="Waterworth S."/>
            <person name="Barkei J."/>
            <person name="Gray C.A."/>
            <person name="Kwan J.C."/>
            <person name="Eustaquio A.S."/>
            <person name="Linington R.G."/>
        </authorList>
    </citation>
    <scope>NUCLEOTIDE SEQUENCE [LARGE SCALE GENOMIC DNA]</scope>
    <source>
        <strain evidence="1 2">RL17-338-BIF-B</strain>
    </source>
</reference>
<organism evidence="1 2">
    <name type="scientific">Paraburkholderia acidicola</name>
    <dbReference type="NCBI Taxonomy" id="1912599"/>
    <lineage>
        <taxon>Bacteria</taxon>
        <taxon>Pseudomonadati</taxon>
        <taxon>Pseudomonadota</taxon>
        <taxon>Betaproteobacteria</taxon>
        <taxon>Burkholderiales</taxon>
        <taxon>Burkholderiaceae</taxon>
        <taxon>Paraburkholderia</taxon>
    </lineage>
</organism>
<name>A0ABV1LUG0_9BURK</name>
<proteinExistence type="predicted"/>
<keyword evidence="2" id="KW-1185">Reference proteome</keyword>
<evidence type="ECO:0000313" key="2">
    <source>
        <dbReference type="Proteomes" id="UP001469089"/>
    </source>
</evidence>
<gene>
    <name evidence="1" type="ORF">N0A02_26005</name>
</gene>
<protein>
    <submittedName>
        <fullName evidence="1">3'-5' exoribonuclease</fullName>
    </submittedName>
</protein>
<dbReference type="InterPro" id="IPR036397">
    <property type="entry name" value="RNaseH_sf"/>
</dbReference>
<dbReference type="Gene3D" id="3.30.420.10">
    <property type="entry name" value="Ribonuclease H-like superfamily/Ribonuclease H"/>
    <property type="match status" value="1"/>
</dbReference>